<evidence type="ECO:0000256" key="2">
    <source>
        <dbReference type="ARBA" id="ARBA00023015"/>
    </source>
</evidence>
<dbReference type="Pfam" id="PF03466">
    <property type="entry name" value="LysR_substrate"/>
    <property type="match status" value="1"/>
</dbReference>
<name>A0A225LVV3_9BURK</name>
<dbReference type="EMBL" id="NJIH01000021">
    <property type="protein sequence ID" value="OWT53445.1"/>
    <property type="molecule type" value="Genomic_DNA"/>
</dbReference>
<keyword evidence="4" id="KW-0804">Transcription</keyword>
<keyword evidence="2" id="KW-0805">Transcription regulation</keyword>
<evidence type="ECO:0000313" key="6">
    <source>
        <dbReference type="EMBL" id="OWT53445.1"/>
    </source>
</evidence>
<dbReference type="Gene3D" id="1.10.10.10">
    <property type="entry name" value="Winged helix-like DNA-binding domain superfamily/Winged helix DNA-binding domain"/>
    <property type="match status" value="1"/>
</dbReference>
<organism evidence="6 7">
    <name type="scientific">Candidimonas nitroreducens</name>
    <dbReference type="NCBI Taxonomy" id="683354"/>
    <lineage>
        <taxon>Bacteria</taxon>
        <taxon>Pseudomonadati</taxon>
        <taxon>Pseudomonadota</taxon>
        <taxon>Betaproteobacteria</taxon>
        <taxon>Burkholderiales</taxon>
        <taxon>Alcaligenaceae</taxon>
        <taxon>Candidimonas</taxon>
    </lineage>
</organism>
<dbReference type="AlphaFoldDB" id="A0A225LVV3"/>
<dbReference type="OrthoDB" id="9157176at2"/>
<evidence type="ECO:0000256" key="4">
    <source>
        <dbReference type="ARBA" id="ARBA00023163"/>
    </source>
</evidence>
<dbReference type="PANTHER" id="PTHR30346">
    <property type="entry name" value="TRANSCRIPTIONAL DUAL REGULATOR HCAR-RELATED"/>
    <property type="match status" value="1"/>
</dbReference>
<dbReference type="Gene3D" id="3.40.190.10">
    <property type="entry name" value="Periplasmic binding protein-like II"/>
    <property type="match status" value="2"/>
</dbReference>
<evidence type="ECO:0000259" key="5">
    <source>
        <dbReference type="PROSITE" id="PS50931"/>
    </source>
</evidence>
<dbReference type="InterPro" id="IPR036388">
    <property type="entry name" value="WH-like_DNA-bd_sf"/>
</dbReference>
<keyword evidence="7" id="KW-1185">Reference proteome</keyword>
<sequence>MLNSRLLRQFIAVAEELHYGRAALRVGMAQSPLSQAIQRLEACVGTPLFLRNKRAVSLTPAGRVFLEEAYQWLKFEQIAIERAQHASGGQIGQLSLGYIGSAGYGFMPDLIRHFRRKYPQVRLRVVEMTTKDQIERLQERALDLGMLRTPLPREGAIFETLLYRHDRLMAALPASHALAGRKAIALRELARESFVSFSREKVPSAHAHLISACAAAGFAPNIEQECSQVGSVMCLVAAGLSVALIPSNLASLMHPKVRYLPILDDGPYLTQEVSIAWRKDDDNPALASFLAVARELAALDEPPGNGPLRPARGAA</sequence>
<dbReference type="Proteomes" id="UP000214603">
    <property type="component" value="Unassembled WGS sequence"/>
</dbReference>
<dbReference type="InterPro" id="IPR005119">
    <property type="entry name" value="LysR_subst-bd"/>
</dbReference>
<dbReference type="GO" id="GO:0003677">
    <property type="term" value="F:DNA binding"/>
    <property type="evidence" value="ECO:0007669"/>
    <property type="project" value="UniProtKB-KW"/>
</dbReference>
<dbReference type="Pfam" id="PF00126">
    <property type="entry name" value="HTH_1"/>
    <property type="match status" value="1"/>
</dbReference>
<comment type="similarity">
    <text evidence="1">Belongs to the LysR transcriptional regulatory family.</text>
</comment>
<dbReference type="PANTHER" id="PTHR30346:SF0">
    <property type="entry name" value="HCA OPERON TRANSCRIPTIONAL ACTIVATOR HCAR"/>
    <property type="match status" value="1"/>
</dbReference>
<dbReference type="SUPFAM" id="SSF46785">
    <property type="entry name" value="Winged helix' DNA-binding domain"/>
    <property type="match status" value="1"/>
</dbReference>
<dbReference type="PROSITE" id="PS50931">
    <property type="entry name" value="HTH_LYSR"/>
    <property type="match status" value="1"/>
</dbReference>
<dbReference type="FunFam" id="1.10.10.10:FF:000001">
    <property type="entry name" value="LysR family transcriptional regulator"/>
    <property type="match status" value="1"/>
</dbReference>
<evidence type="ECO:0000256" key="3">
    <source>
        <dbReference type="ARBA" id="ARBA00023125"/>
    </source>
</evidence>
<dbReference type="InterPro" id="IPR036390">
    <property type="entry name" value="WH_DNA-bd_sf"/>
</dbReference>
<gene>
    <name evidence="6" type="ORF">CEY11_24490</name>
</gene>
<dbReference type="PRINTS" id="PR00039">
    <property type="entry name" value="HTHLYSR"/>
</dbReference>
<dbReference type="GO" id="GO:0032993">
    <property type="term" value="C:protein-DNA complex"/>
    <property type="evidence" value="ECO:0007669"/>
    <property type="project" value="TreeGrafter"/>
</dbReference>
<keyword evidence="3" id="KW-0238">DNA-binding</keyword>
<reference evidence="7" key="1">
    <citation type="submission" date="2017-06" db="EMBL/GenBank/DDBJ databases">
        <title>Herbaspirillum phytohormonus sp. nov., isolated from the root nodule of Robinia pseudoacacia in lead-zinc mine.</title>
        <authorList>
            <person name="Fan M."/>
            <person name="Lin Y."/>
        </authorList>
    </citation>
    <scope>NUCLEOTIDE SEQUENCE [LARGE SCALE GENOMIC DNA]</scope>
    <source>
        <strain evidence="7">SC-089</strain>
    </source>
</reference>
<dbReference type="RefSeq" id="WP_088606063.1">
    <property type="nucleotide sequence ID" value="NZ_NJIH01000021.1"/>
</dbReference>
<accession>A0A225LVV3</accession>
<proteinExistence type="inferred from homology"/>
<evidence type="ECO:0000313" key="7">
    <source>
        <dbReference type="Proteomes" id="UP000214603"/>
    </source>
</evidence>
<evidence type="ECO:0000256" key="1">
    <source>
        <dbReference type="ARBA" id="ARBA00009437"/>
    </source>
</evidence>
<feature type="domain" description="HTH lysR-type" evidence="5">
    <location>
        <begin position="2"/>
        <end position="59"/>
    </location>
</feature>
<dbReference type="SUPFAM" id="SSF53850">
    <property type="entry name" value="Periplasmic binding protein-like II"/>
    <property type="match status" value="1"/>
</dbReference>
<comment type="caution">
    <text evidence="6">The sequence shown here is derived from an EMBL/GenBank/DDBJ whole genome shotgun (WGS) entry which is preliminary data.</text>
</comment>
<dbReference type="CDD" id="cd08414">
    <property type="entry name" value="PBP2_LTTR_aromatics_like"/>
    <property type="match status" value="1"/>
</dbReference>
<dbReference type="GO" id="GO:0003700">
    <property type="term" value="F:DNA-binding transcription factor activity"/>
    <property type="evidence" value="ECO:0007669"/>
    <property type="project" value="InterPro"/>
</dbReference>
<dbReference type="InterPro" id="IPR000847">
    <property type="entry name" value="LysR_HTH_N"/>
</dbReference>
<protein>
    <submittedName>
        <fullName evidence="6">LysR family transcriptional regulator</fullName>
    </submittedName>
</protein>